<sequence>MVNAPELLLRLILAGNGRGVLPYFVADAVPDLEREGGITNTSPIRSGSSLMMMTATARKCGW</sequence>
<evidence type="ECO:0000313" key="2">
    <source>
        <dbReference type="Proteomes" id="UP001549031"/>
    </source>
</evidence>
<keyword evidence="2" id="KW-1185">Reference proteome</keyword>
<reference evidence="1 2" key="1">
    <citation type="submission" date="2024-06" db="EMBL/GenBank/DDBJ databases">
        <title>Genomic Encyclopedia of Type Strains, Phase IV (KMG-IV): sequencing the most valuable type-strain genomes for metagenomic binning, comparative biology and taxonomic classification.</title>
        <authorList>
            <person name="Goeker M."/>
        </authorList>
    </citation>
    <scope>NUCLEOTIDE SEQUENCE [LARGE SCALE GENOMIC DNA]</scope>
    <source>
        <strain evidence="1 2">DSM 105042</strain>
    </source>
</reference>
<name>A0ABV2H6E3_9HYPH</name>
<dbReference type="RefSeq" id="WP_247243795.1">
    <property type="nucleotide sequence ID" value="NZ_JALJRA010000007.1"/>
</dbReference>
<comment type="caution">
    <text evidence="1">The sequence shown here is derived from an EMBL/GenBank/DDBJ whole genome shotgun (WGS) entry which is preliminary data.</text>
</comment>
<protein>
    <submittedName>
        <fullName evidence="1">Uncharacterized protein</fullName>
    </submittedName>
</protein>
<accession>A0ABV2H6E3</accession>
<dbReference type="EMBL" id="JBEPLJ010000007">
    <property type="protein sequence ID" value="MET3586116.1"/>
    <property type="molecule type" value="Genomic_DNA"/>
</dbReference>
<gene>
    <name evidence="1" type="ORF">ABID21_002231</name>
</gene>
<evidence type="ECO:0000313" key="1">
    <source>
        <dbReference type="EMBL" id="MET3586116.1"/>
    </source>
</evidence>
<organism evidence="1 2">
    <name type="scientific">Pseudorhizobium tarimense</name>
    <dbReference type="NCBI Taxonomy" id="1079109"/>
    <lineage>
        <taxon>Bacteria</taxon>
        <taxon>Pseudomonadati</taxon>
        <taxon>Pseudomonadota</taxon>
        <taxon>Alphaproteobacteria</taxon>
        <taxon>Hyphomicrobiales</taxon>
        <taxon>Rhizobiaceae</taxon>
        <taxon>Rhizobium/Agrobacterium group</taxon>
        <taxon>Pseudorhizobium</taxon>
    </lineage>
</organism>
<proteinExistence type="predicted"/>
<dbReference type="Proteomes" id="UP001549031">
    <property type="component" value="Unassembled WGS sequence"/>
</dbReference>